<feature type="domain" description="DnaB/C C-terminal" evidence="3">
    <location>
        <begin position="154"/>
        <end position="221"/>
    </location>
</feature>
<protein>
    <recommendedName>
        <fullName evidence="3">DnaB/C C-terminal domain-containing protein</fullName>
    </recommendedName>
</protein>
<name>A0A0R2A1V9_9LACO</name>
<dbReference type="Proteomes" id="UP000051733">
    <property type="component" value="Unassembled WGS sequence"/>
</dbReference>
<dbReference type="Gene3D" id="1.10.10.630">
    <property type="entry name" value="DnaD domain-like"/>
    <property type="match status" value="1"/>
</dbReference>
<sequence length="253" mass="28175">MNTFFRIAGSAELSPSSRMLYLALLNKDNSLGWISTFTCSADEIKGLSGLSQSAFQRSRQQLIEKKLVYYKKRGSNRAPRYEIPELTNNLVLSILNNTPNSKADNTPNNSPNITPDNTPNTLVKTNQTKSLGSSTPATPNNINNAPTRESVTEKITQEFGRRLSPMELKYLDGLFQGASPVLVECALQEAVLHQAYSFKYIASVLNAFKKRGITNREQYEQTVQERNEQNQAKQQKTPADGPDIPLFSIIGEV</sequence>
<reference evidence="4 5" key="1">
    <citation type="journal article" date="2015" name="Genome Announc.">
        <title>Expanding the biotechnology potential of lactobacilli through comparative genomics of 213 strains and associated genera.</title>
        <authorList>
            <person name="Sun Z."/>
            <person name="Harris H.M."/>
            <person name="McCann A."/>
            <person name="Guo C."/>
            <person name="Argimon S."/>
            <person name="Zhang W."/>
            <person name="Yang X."/>
            <person name="Jeffery I.B."/>
            <person name="Cooney J.C."/>
            <person name="Kagawa T.F."/>
            <person name="Liu W."/>
            <person name="Song Y."/>
            <person name="Salvetti E."/>
            <person name="Wrobel A."/>
            <person name="Rasinkangas P."/>
            <person name="Parkhill J."/>
            <person name="Rea M.C."/>
            <person name="O'Sullivan O."/>
            <person name="Ritari J."/>
            <person name="Douillard F.P."/>
            <person name="Paul Ross R."/>
            <person name="Yang R."/>
            <person name="Briner A.E."/>
            <person name="Felis G.E."/>
            <person name="de Vos W.M."/>
            <person name="Barrangou R."/>
            <person name="Klaenhammer T.R."/>
            <person name="Caufield P.W."/>
            <person name="Cui Y."/>
            <person name="Zhang H."/>
            <person name="O'Toole P.W."/>
        </authorList>
    </citation>
    <scope>NUCLEOTIDE SEQUENCE [LARGE SCALE GENOMIC DNA]</scope>
    <source>
        <strain evidence="4 5">DSM 20634</strain>
    </source>
</reference>
<dbReference type="SUPFAM" id="SSF158499">
    <property type="entry name" value="DnaD domain-like"/>
    <property type="match status" value="1"/>
</dbReference>
<proteinExistence type="inferred from homology"/>
<organism evidence="4 5">
    <name type="scientific">Paucilactobacillus vaccinostercus DSM 20634</name>
    <dbReference type="NCBI Taxonomy" id="1423813"/>
    <lineage>
        <taxon>Bacteria</taxon>
        <taxon>Bacillati</taxon>
        <taxon>Bacillota</taxon>
        <taxon>Bacilli</taxon>
        <taxon>Lactobacillales</taxon>
        <taxon>Lactobacillaceae</taxon>
        <taxon>Paucilactobacillus</taxon>
    </lineage>
</organism>
<dbReference type="InterPro" id="IPR006343">
    <property type="entry name" value="DnaB/C_C"/>
</dbReference>
<dbReference type="NCBIfam" id="TIGR01446">
    <property type="entry name" value="DnaD_dom"/>
    <property type="match status" value="1"/>
</dbReference>
<keyword evidence="5" id="KW-1185">Reference proteome</keyword>
<accession>A0A0R2A1V9</accession>
<evidence type="ECO:0000313" key="4">
    <source>
        <dbReference type="EMBL" id="KRM61048.1"/>
    </source>
</evidence>
<dbReference type="EMBL" id="AYYY01000043">
    <property type="protein sequence ID" value="KRM61048.1"/>
    <property type="molecule type" value="Genomic_DNA"/>
</dbReference>
<dbReference type="InterPro" id="IPR053162">
    <property type="entry name" value="DnaD"/>
</dbReference>
<dbReference type="PANTHER" id="PTHR37293:SF6">
    <property type="entry name" value="DNA REPLICATION PROTEIN DNAD"/>
    <property type="match status" value="1"/>
</dbReference>
<evidence type="ECO:0000256" key="1">
    <source>
        <dbReference type="ARBA" id="ARBA00093462"/>
    </source>
</evidence>
<evidence type="ECO:0000256" key="2">
    <source>
        <dbReference type="SAM" id="MobiDB-lite"/>
    </source>
</evidence>
<evidence type="ECO:0000313" key="5">
    <source>
        <dbReference type="Proteomes" id="UP000051733"/>
    </source>
</evidence>
<feature type="region of interest" description="Disordered" evidence="2">
    <location>
        <begin position="223"/>
        <end position="244"/>
    </location>
</feature>
<comment type="similarity">
    <text evidence="1">Belongs to the DnaB/DnaD family.</text>
</comment>
<dbReference type="AlphaFoldDB" id="A0A0R2A1V9"/>
<evidence type="ECO:0000259" key="3">
    <source>
        <dbReference type="Pfam" id="PF07261"/>
    </source>
</evidence>
<dbReference type="InterPro" id="IPR034829">
    <property type="entry name" value="DnaD-like_sf"/>
</dbReference>
<dbReference type="PATRIC" id="fig|1423813.3.peg.2307"/>
<feature type="region of interest" description="Disordered" evidence="2">
    <location>
        <begin position="97"/>
        <end position="148"/>
    </location>
</feature>
<dbReference type="STRING" id="1423813.FC26_GL002265"/>
<comment type="caution">
    <text evidence="4">The sequence shown here is derived from an EMBL/GenBank/DDBJ whole genome shotgun (WGS) entry which is preliminary data.</text>
</comment>
<dbReference type="PANTHER" id="PTHR37293">
    <property type="entry name" value="PHAGE REPLICATION PROTEIN-RELATED"/>
    <property type="match status" value="1"/>
</dbReference>
<feature type="compositionally biased region" description="Low complexity" evidence="2">
    <location>
        <begin position="135"/>
        <end position="147"/>
    </location>
</feature>
<feature type="compositionally biased region" description="Polar residues" evidence="2">
    <location>
        <begin position="97"/>
        <end position="134"/>
    </location>
</feature>
<gene>
    <name evidence="4" type="ORF">FC26_GL002265</name>
</gene>
<dbReference type="Pfam" id="PF07261">
    <property type="entry name" value="DnaB_2"/>
    <property type="match status" value="1"/>
</dbReference>